<dbReference type="Proteomes" id="UP001164929">
    <property type="component" value="Chromosome 12"/>
</dbReference>
<dbReference type="EMBL" id="JAQIZT010000012">
    <property type="protein sequence ID" value="KAJ6977481.1"/>
    <property type="molecule type" value="Genomic_DNA"/>
</dbReference>
<feature type="region of interest" description="Disordered" evidence="1">
    <location>
        <begin position="27"/>
        <end position="69"/>
    </location>
</feature>
<gene>
    <name evidence="2" type="ORF">NC653_029401</name>
</gene>
<feature type="compositionally biased region" description="Polar residues" evidence="1">
    <location>
        <begin position="160"/>
        <end position="171"/>
    </location>
</feature>
<organism evidence="2 3">
    <name type="scientific">Populus alba x Populus x berolinensis</name>
    <dbReference type="NCBI Taxonomy" id="444605"/>
    <lineage>
        <taxon>Eukaryota</taxon>
        <taxon>Viridiplantae</taxon>
        <taxon>Streptophyta</taxon>
        <taxon>Embryophyta</taxon>
        <taxon>Tracheophyta</taxon>
        <taxon>Spermatophyta</taxon>
        <taxon>Magnoliopsida</taxon>
        <taxon>eudicotyledons</taxon>
        <taxon>Gunneridae</taxon>
        <taxon>Pentapetalae</taxon>
        <taxon>rosids</taxon>
        <taxon>fabids</taxon>
        <taxon>Malpighiales</taxon>
        <taxon>Salicaceae</taxon>
        <taxon>Saliceae</taxon>
        <taxon>Populus</taxon>
    </lineage>
</organism>
<keyword evidence="3" id="KW-1185">Reference proteome</keyword>
<proteinExistence type="predicted"/>
<feature type="compositionally biased region" description="Low complexity" evidence="1">
    <location>
        <begin position="125"/>
        <end position="139"/>
    </location>
</feature>
<name>A0AAD6Q3E5_9ROSI</name>
<feature type="region of interest" description="Disordered" evidence="1">
    <location>
        <begin position="124"/>
        <end position="234"/>
    </location>
</feature>
<sequence length="234" mass="25348">MHSRPFPKNPNTAAAPGWNFLFPTAASHKHKPNGSHLPLHRLPLTADPNSPITGLLPSQPSPQSSTSFPHFLLFSSQQNRSSHHSRFSPSLPFWAPPPPTISFPLSPLGCGLPFLLLHQRPNQVLPPSETSPSAASSLTVPSTATAKQHREPAVHRSTGHRQLQTGQNPKSQQRRPHSLGLPPQHRSATEPSAYTDRPPAAAYPPPELPNIGHRSRPAAGSVTSRGKQTEKRKG</sequence>
<evidence type="ECO:0000313" key="2">
    <source>
        <dbReference type="EMBL" id="KAJ6977481.1"/>
    </source>
</evidence>
<accession>A0AAD6Q3E5</accession>
<reference evidence="2" key="1">
    <citation type="journal article" date="2023" name="Mol. Ecol. Resour.">
        <title>Chromosome-level genome assembly of a triploid poplar Populus alba 'Berolinensis'.</title>
        <authorList>
            <person name="Chen S."/>
            <person name="Yu Y."/>
            <person name="Wang X."/>
            <person name="Wang S."/>
            <person name="Zhang T."/>
            <person name="Zhou Y."/>
            <person name="He R."/>
            <person name="Meng N."/>
            <person name="Wang Y."/>
            <person name="Liu W."/>
            <person name="Liu Z."/>
            <person name="Liu J."/>
            <person name="Guo Q."/>
            <person name="Huang H."/>
            <person name="Sederoff R.R."/>
            <person name="Wang G."/>
            <person name="Qu G."/>
            <person name="Chen S."/>
        </authorList>
    </citation>
    <scope>NUCLEOTIDE SEQUENCE</scope>
    <source>
        <strain evidence="2">SC-2020</strain>
    </source>
</reference>
<comment type="caution">
    <text evidence="2">The sequence shown here is derived from an EMBL/GenBank/DDBJ whole genome shotgun (WGS) entry which is preliminary data.</text>
</comment>
<dbReference type="AlphaFoldDB" id="A0AAD6Q3E5"/>
<evidence type="ECO:0000313" key="3">
    <source>
        <dbReference type="Proteomes" id="UP001164929"/>
    </source>
</evidence>
<protein>
    <submittedName>
        <fullName evidence="2">Uncharacterized protein</fullName>
    </submittedName>
</protein>
<evidence type="ECO:0000256" key="1">
    <source>
        <dbReference type="SAM" id="MobiDB-lite"/>
    </source>
</evidence>
<feature type="compositionally biased region" description="Low complexity" evidence="1">
    <location>
        <begin position="57"/>
        <end position="69"/>
    </location>
</feature>